<comment type="caution">
    <text evidence="1">The sequence shown here is derived from an EMBL/GenBank/DDBJ whole genome shotgun (WGS) entry which is preliminary data.</text>
</comment>
<dbReference type="SUPFAM" id="SSF48208">
    <property type="entry name" value="Six-hairpin glycosidases"/>
    <property type="match status" value="1"/>
</dbReference>
<dbReference type="Proteomes" id="UP000631114">
    <property type="component" value="Unassembled WGS sequence"/>
</dbReference>
<dbReference type="SUPFAM" id="SSF51126">
    <property type="entry name" value="Pectin lyase-like"/>
    <property type="match status" value="1"/>
</dbReference>
<sequence length="216" mass="24978">MEELVVGHCRKKLDVLGLDCYYPWETAFAGLALKMTEVNAKTAFVVMSLRVEEPMVYSGEQELSPEPKIDPSYSSLLSRRAISVCGFADKYRGAYSNGLKSYVCPFYCSYYGYKVVSGIRSAHLIQQQKDQEQSQLRIGVRLWRGHKVFFCKVYNKRDWDDILGNNLGTVWLGEYKCKGRGADLRRQVPWAISFRDEEARPFLDRNFINGDRWLQL</sequence>
<reference evidence="1 2" key="1">
    <citation type="submission" date="2020-10" db="EMBL/GenBank/DDBJ databases">
        <title>The Coptis chinensis genome and diversification of protoberbering-type alkaloids.</title>
        <authorList>
            <person name="Wang B."/>
            <person name="Shu S."/>
            <person name="Song C."/>
            <person name="Liu Y."/>
        </authorList>
    </citation>
    <scope>NUCLEOTIDE SEQUENCE [LARGE SCALE GENOMIC DNA]</scope>
    <source>
        <strain evidence="1">HL-2020</strain>
        <tissue evidence="1">Leaf</tissue>
    </source>
</reference>
<gene>
    <name evidence="1" type="ORF">IFM89_035112</name>
</gene>
<proteinExistence type="predicted"/>
<dbReference type="InterPro" id="IPR011050">
    <property type="entry name" value="Pectin_lyase_fold/virulence"/>
</dbReference>
<protein>
    <recommendedName>
        <fullName evidence="3">Pectinesterase</fullName>
    </recommendedName>
</protein>
<evidence type="ECO:0000313" key="1">
    <source>
        <dbReference type="EMBL" id="KAF9617230.1"/>
    </source>
</evidence>
<dbReference type="OrthoDB" id="2019149at2759"/>
<dbReference type="InterPro" id="IPR008928">
    <property type="entry name" value="6-hairpin_glycosidase_sf"/>
</dbReference>
<evidence type="ECO:0000313" key="2">
    <source>
        <dbReference type="Proteomes" id="UP000631114"/>
    </source>
</evidence>
<evidence type="ECO:0008006" key="3">
    <source>
        <dbReference type="Google" id="ProtNLM"/>
    </source>
</evidence>
<dbReference type="InterPro" id="IPR012334">
    <property type="entry name" value="Pectin_lyas_fold"/>
</dbReference>
<dbReference type="GO" id="GO:0005975">
    <property type="term" value="P:carbohydrate metabolic process"/>
    <property type="evidence" value="ECO:0007669"/>
    <property type="project" value="InterPro"/>
</dbReference>
<accession>A0A835M317</accession>
<dbReference type="Gene3D" id="2.160.20.10">
    <property type="entry name" value="Single-stranded right-handed beta-helix, Pectin lyase-like"/>
    <property type="match status" value="1"/>
</dbReference>
<dbReference type="EMBL" id="JADFTS010000003">
    <property type="protein sequence ID" value="KAF9617230.1"/>
    <property type="molecule type" value="Genomic_DNA"/>
</dbReference>
<name>A0A835M317_9MAGN</name>
<organism evidence="1 2">
    <name type="scientific">Coptis chinensis</name>
    <dbReference type="NCBI Taxonomy" id="261450"/>
    <lineage>
        <taxon>Eukaryota</taxon>
        <taxon>Viridiplantae</taxon>
        <taxon>Streptophyta</taxon>
        <taxon>Embryophyta</taxon>
        <taxon>Tracheophyta</taxon>
        <taxon>Spermatophyta</taxon>
        <taxon>Magnoliopsida</taxon>
        <taxon>Ranunculales</taxon>
        <taxon>Ranunculaceae</taxon>
        <taxon>Coptidoideae</taxon>
        <taxon>Coptis</taxon>
    </lineage>
</organism>
<dbReference type="AlphaFoldDB" id="A0A835M317"/>
<keyword evidence="2" id="KW-1185">Reference proteome</keyword>